<dbReference type="Proteomes" id="UP000567795">
    <property type="component" value="Unassembled WGS sequence"/>
</dbReference>
<dbReference type="AlphaFoldDB" id="A0A852ZS43"/>
<evidence type="ECO:0000313" key="2">
    <source>
        <dbReference type="Proteomes" id="UP000567795"/>
    </source>
</evidence>
<dbReference type="EMBL" id="JACBZD010000001">
    <property type="protein sequence ID" value="NYI05256.1"/>
    <property type="molecule type" value="Genomic_DNA"/>
</dbReference>
<gene>
    <name evidence="1" type="ORF">FHU37_002199</name>
</gene>
<reference evidence="1 2" key="1">
    <citation type="submission" date="2020-07" db="EMBL/GenBank/DDBJ databases">
        <title>Sequencing the genomes of 1000 actinobacteria strains.</title>
        <authorList>
            <person name="Klenk H.-P."/>
        </authorList>
    </citation>
    <scope>NUCLEOTIDE SEQUENCE [LARGE SCALE GENOMIC DNA]</scope>
    <source>
        <strain evidence="1 2">DSM 42178</strain>
    </source>
</reference>
<name>A0A852ZS43_9ACTN</name>
<dbReference type="Gene3D" id="1.10.287.950">
    <property type="entry name" value="Methyl-accepting chemotaxis protein"/>
    <property type="match status" value="1"/>
</dbReference>
<dbReference type="RefSeq" id="WP_246449761.1">
    <property type="nucleotide sequence ID" value="NZ_JACBZD010000001.1"/>
</dbReference>
<organism evidence="1 2">
    <name type="scientific">Allostreptomyces psammosilenae</name>
    <dbReference type="NCBI Taxonomy" id="1892865"/>
    <lineage>
        <taxon>Bacteria</taxon>
        <taxon>Bacillati</taxon>
        <taxon>Actinomycetota</taxon>
        <taxon>Actinomycetes</taxon>
        <taxon>Kitasatosporales</taxon>
        <taxon>Streptomycetaceae</taxon>
        <taxon>Allostreptomyces</taxon>
    </lineage>
</organism>
<sequence length="391" mass="40788">MSLTSSLNQATGAMNRLRQASTNVSTAVGRVRTGVTQANGAVSTLGRTAANTAGQVNRLRNPLTQTNTAAGRLRTGANQAAGALRTLGTRAQGANTSVGRLRGGAATATTQLNRLRTAANQLNGATRTLGSSTNTTTSAVNRAGQGASAGGGFFNRFRDGLRGATTAQRGLNTAMRANVLGAIAALLMPLITRIVEMAAQSQTLRRVVRAVWDAIKNAVSAVVDWFNNTVKPTITRVIDAVKDAFGGLRDKARDIFNGLIGIVKGPLNTVIELVNSFIGKINNIQVDIPSWVPGLGGRSFGIDIPLIPKLAEGGVVLPRSGGTLALLAEAGEAEAVLPLNKLDALMGRRAALGASGTREHPPFTIHNFHATHTTSPRQIAEELWFLAKARG</sequence>
<protein>
    <submittedName>
        <fullName evidence="1">Putative phage infection (PIP) family protein YhgE</fullName>
    </submittedName>
</protein>
<keyword evidence="2" id="KW-1185">Reference proteome</keyword>
<accession>A0A852ZS43</accession>
<evidence type="ECO:0000313" key="1">
    <source>
        <dbReference type="EMBL" id="NYI05256.1"/>
    </source>
</evidence>
<comment type="caution">
    <text evidence="1">The sequence shown here is derived from an EMBL/GenBank/DDBJ whole genome shotgun (WGS) entry which is preliminary data.</text>
</comment>
<proteinExistence type="predicted"/>